<dbReference type="Pfam" id="PF22458">
    <property type="entry name" value="RsmF-B_ferredox"/>
    <property type="match status" value="1"/>
</dbReference>
<dbReference type="InterPro" id="IPR023267">
    <property type="entry name" value="RCMT"/>
</dbReference>
<evidence type="ECO:0000256" key="5">
    <source>
        <dbReference type="PROSITE-ProRule" id="PRU01023"/>
    </source>
</evidence>
<dbReference type="InterPro" id="IPR054728">
    <property type="entry name" value="RsmB-like_ferredoxin"/>
</dbReference>
<dbReference type="Proteomes" id="UP000646365">
    <property type="component" value="Unassembled WGS sequence"/>
</dbReference>
<dbReference type="RefSeq" id="WP_189050564.1">
    <property type="nucleotide sequence ID" value="NZ_BMJQ01000014.1"/>
</dbReference>
<evidence type="ECO:0000256" key="6">
    <source>
        <dbReference type="SAM" id="MobiDB-lite"/>
    </source>
</evidence>
<evidence type="ECO:0000313" key="9">
    <source>
        <dbReference type="Proteomes" id="UP000646365"/>
    </source>
</evidence>
<comment type="caution">
    <text evidence="8">The sequence shown here is derived from an EMBL/GenBank/DDBJ whole genome shotgun (WGS) entry which is preliminary data.</text>
</comment>
<dbReference type="InterPro" id="IPR001678">
    <property type="entry name" value="MeTrfase_RsmB-F_NOP2_dom"/>
</dbReference>
<evidence type="ECO:0000256" key="4">
    <source>
        <dbReference type="ARBA" id="ARBA00022884"/>
    </source>
</evidence>
<accession>A0A8J2YYI6</accession>
<evidence type="ECO:0000256" key="2">
    <source>
        <dbReference type="ARBA" id="ARBA00022679"/>
    </source>
</evidence>
<proteinExistence type="inferred from homology"/>
<sequence>MTPGARLQTAIELLGEIGEGHGAADDVVGGYFRRHRFVGAKDRAAISEHIYAILRHRAVIDWWIRRLNGNRQPDARLRLFATLVLVEGWEPEAVARACDGDRFRPNPLGILEQQVVRDLKGKSLMHPEMPRPVRLNYPDWLDAHWQELFGDQVDAELGVMTDTAPLDLRVNRLKANRSDARTALADEGVEAQPTPLAPTGLRIYKRIPLATLDVFKSGRIEVQDEGSQLAALLALAKPGMRVVDFCAGAGGKTLALAAGMQNKGHLVACDISEKRLERAVVRLRRAGISNVERKPLTSERDKWVKRHAESFDRVFVDAPCTGTGTWRRNPDAKWRLKPLDLEELTALQASILDSTARLVKPGGRLVYATCSMLPAENDGQIRNFLTSHPAFALVPMSEVWRDAIGTACPVATDTLQLTPKRHGTDGFFVAVMERKAAAPAETMPETAPEAASEAEVDAAADVHKVDAA</sequence>
<dbReference type="AlphaFoldDB" id="A0A8J2YYI6"/>
<dbReference type="PANTHER" id="PTHR22807">
    <property type="entry name" value="NOP2 YEAST -RELATED NOL1/NOP2/FMU SUN DOMAIN-CONTAINING"/>
    <property type="match status" value="1"/>
</dbReference>
<keyword evidence="1 5" id="KW-0489">Methyltransferase</keyword>
<feature type="binding site" evidence="5">
    <location>
        <position position="270"/>
    </location>
    <ligand>
        <name>S-adenosyl-L-methionine</name>
        <dbReference type="ChEBI" id="CHEBI:59789"/>
    </ligand>
</feature>
<evidence type="ECO:0000256" key="3">
    <source>
        <dbReference type="ARBA" id="ARBA00022691"/>
    </source>
</evidence>
<keyword evidence="3 5" id="KW-0949">S-adenosyl-L-methionine</keyword>
<feature type="region of interest" description="Disordered" evidence="6">
    <location>
        <begin position="439"/>
        <end position="458"/>
    </location>
</feature>
<dbReference type="InterPro" id="IPR029063">
    <property type="entry name" value="SAM-dependent_MTases_sf"/>
</dbReference>
<feature type="binding site" evidence="5">
    <location>
        <position position="317"/>
    </location>
    <ligand>
        <name>S-adenosyl-L-methionine</name>
        <dbReference type="ChEBI" id="CHEBI:59789"/>
    </ligand>
</feature>
<keyword evidence="4 5" id="KW-0694">RNA-binding</keyword>
<dbReference type="SUPFAM" id="SSF53335">
    <property type="entry name" value="S-adenosyl-L-methionine-dependent methyltransferases"/>
    <property type="match status" value="1"/>
</dbReference>
<dbReference type="Pfam" id="PF01189">
    <property type="entry name" value="Methyltr_RsmB-F"/>
    <property type="match status" value="1"/>
</dbReference>
<dbReference type="EMBL" id="BMJQ01000014">
    <property type="protein sequence ID" value="GGF36087.1"/>
    <property type="molecule type" value="Genomic_DNA"/>
</dbReference>
<comment type="similarity">
    <text evidence="5">Belongs to the class I-like SAM-binding methyltransferase superfamily. RsmB/NOP family.</text>
</comment>
<dbReference type="GO" id="GO:0001510">
    <property type="term" value="P:RNA methylation"/>
    <property type="evidence" value="ECO:0007669"/>
    <property type="project" value="InterPro"/>
</dbReference>
<keyword evidence="9" id="KW-1185">Reference proteome</keyword>
<dbReference type="PRINTS" id="PR02008">
    <property type="entry name" value="RCMTFAMILY"/>
</dbReference>
<dbReference type="Gene3D" id="3.40.50.150">
    <property type="entry name" value="Vaccinia Virus protein VP39"/>
    <property type="match status" value="1"/>
</dbReference>
<feature type="compositionally biased region" description="Low complexity" evidence="6">
    <location>
        <begin position="439"/>
        <end position="451"/>
    </location>
</feature>
<reference evidence="8" key="2">
    <citation type="submission" date="2020-09" db="EMBL/GenBank/DDBJ databases">
        <authorList>
            <person name="Sun Q."/>
            <person name="Zhou Y."/>
        </authorList>
    </citation>
    <scope>NUCLEOTIDE SEQUENCE</scope>
    <source>
        <strain evidence="8">CGMCC 1.15725</strain>
    </source>
</reference>
<dbReference type="Gene3D" id="3.30.70.1170">
    <property type="entry name" value="Sun protein, domain 3"/>
    <property type="match status" value="1"/>
</dbReference>
<keyword evidence="2 5" id="KW-0808">Transferase</keyword>
<feature type="domain" description="SAM-dependent MTase RsmB/NOP-type" evidence="7">
    <location>
        <begin position="156"/>
        <end position="435"/>
    </location>
</feature>
<dbReference type="CDD" id="cd02440">
    <property type="entry name" value="AdoMet_MTases"/>
    <property type="match status" value="1"/>
</dbReference>
<name>A0A8J2YYI6_9PROT</name>
<organism evidence="8 9">
    <name type="scientific">Aliidongia dinghuensis</name>
    <dbReference type="NCBI Taxonomy" id="1867774"/>
    <lineage>
        <taxon>Bacteria</taxon>
        <taxon>Pseudomonadati</taxon>
        <taxon>Pseudomonadota</taxon>
        <taxon>Alphaproteobacteria</taxon>
        <taxon>Rhodospirillales</taxon>
        <taxon>Dongiaceae</taxon>
        <taxon>Aliidongia</taxon>
    </lineage>
</organism>
<feature type="active site" description="Nucleophile" evidence="5">
    <location>
        <position position="370"/>
    </location>
</feature>
<dbReference type="PANTHER" id="PTHR22807:SF53">
    <property type="entry name" value="RIBOSOMAL RNA SMALL SUBUNIT METHYLTRANSFERASE B-RELATED"/>
    <property type="match status" value="1"/>
</dbReference>
<evidence type="ECO:0000259" key="7">
    <source>
        <dbReference type="PROSITE" id="PS51686"/>
    </source>
</evidence>
<comment type="caution">
    <text evidence="5">Lacks conserved residue(s) required for the propagation of feature annotation.</text>
</comment>
<protein>
    <submittedName>
        <fullName evidence="8">rRNA cytosine-C5-methylase</fullName>
    </submittedName>
</protein>
<gene>
    <name evidence="8" type="ORF">GCM10011611_48120</name>
</gene>
<dbReference type="GO" id="GO:0003723">
    <property type="term" value="F:RNA binding"/>
    <property type="evidence" value="ECO:0007669"/>
    <property type="project" value="UniProtKB-UniRule"/>
</dbReference>
<reference evidence="8" key="1">
    <citation type="journal article" date="2014" name="Int. J. Syst. Evol. Microbiol.">
        <title>Complete genome sequence of Corynebacterium casei LMG S-19264T (=DSM 44701T), isolated from a smear-ripened cheese.</title>
        <authorList>
            <consortium name="US DOE Joint Genome Institute (JGI-PGF)"/>
            <person name="Walter F."/>
            <person name="Albersmeier A."/>
            <person name="Kalinowski J."/>
            <person name="Ruckert C."/>
        </authorList>
    </citation>
    <scope>NUCLEOTIDE SEQUENCE</scope>
    <source>
        <strain evidence="8">CGMCC 1.15725</strain>
    </source>
</reference>
<evidence type="ECO:0000313" key="8">
    <source>
        <dbReference type="EMBL" id="GGF36087.1"/>
    </source>
</evidence>
<dbReference type="InterPro" id="IPR049560">
    <property type="entry name" value="MeTrfase_RsmB-F_NOP2_cat"/>
</dbReference>
<dbReference type="PROSITE" id="PS51686">
    <property type="entry name" value="SAM_MT_RSMB_NOP"/>
    <property type="match status" value="1"/>
</dbReference>
<evidence type="ECO:0000256" key="1">
    <source>
        <dbReference type="ARBA" id="ARBA00022603"/>
    </source>
</evidence>
<dbReference type="GO" id="GO:0008173">
    <property type="term" value="F:RNA methyltransferase activity"/>
    <property type="evidence" value="ECO:0007669"/>
    <property type="project" value="InterPro"/>
</dbReference>